<feature type="binding site" evidence="10">
    <location>
        <position position="73"/>
    </location>
    <ligand>
        <name>[4Fe-4S] cluster</name>
        <dbReference type="ChEBI" id="CHEBI:49883"/>
        <label>2</label>
    </ligand>
</feature>
<evidence type="ECO:0000256" key="10">
    <source>
        <dbReference type="PIRSR" id="PIRSR005023-1"/>
    </source>
</evidence>
<organism evidence="11 12">
    <name type="scientific">Desulfosporosinus metallidurans</name>
    <dbReference type="NCBI Taxonomy" id="1888891"/>
    <lineage>
        <taxon>Bacteria</taxon>
        <taxon>Bacillati</taxon>
        <taxon>Bacillota</taxon>
        <taxon>Clostridia</taxon>
        <taxon>Eubacteriales</taxon>
        <taxon>Desulfitobacteriaceae</taxon>
        <taxon>Desulfosporosinus</taxon>
    </lineage>
</organism>
<comment type="catalytic activity">
    <reaction evidence="8 9">
        <text>CO + 2 oxidized [2Fe-2S]-[ferredoxin] + H2O = 2 reduced [2Fe-2S]-[ferredoxin] + CO2 + 2 H(+)</text>
        <dbReference type="Rhea" id="RHEA:21040"/>
        <dbReference type="Rhea" id="RHEA-COMP:10000"/>
        <dbReference type="Rhea" id="RHEA-COMP:10001"/>
        <dbReference type="ChEBI" id="CHEBI:15377"/>
        <dbReference type="ChEBI" id="CHEBI:15378"/>
        <dbReference type="ChEBI" id="CHEBI:16526"/>
        <dbReference type="ChEBI" id="CHEBI:17245"/>
        <dbReference type="ChEBI" id="CHEBI:33737"/>
        <dbReference type="ChEBI" id="CHEBI:33738"/>
        <dbReference type="EC" id="1.2.7.4"/>
    </reaction>
</comment>
<keyword evidence="3 10" id="KW-0533">Nickel</keyword>
<evidence type="ECO:0000256" key="2">
    <source>
        <dbReference type="ARBA" id="ARBA00022485"/>
    </source>
</evidence>
<evidence type="ECO:0000256" key="4">
    <source>
        <dbReference type="ARBA" id="ARBA00022723"/>
    </source>
</evidence>
<name>A0A1Q8QXC3_9FIRM</name>
<keyword evidence="6 9" id="KW-0408">Iron</keyword>
<dbReference type="GO" id="GO:0006091">
    <property type="term" value="P:generation of precursor metabolites and energy"/>
    <property type="evidence" value="ECO:0007669"/>
    <property type="project" value="InterPro"/>
</dbReference>
<sequence length="649" mass="69828">MIKTFLATDLTIDTGVQELLLKARDEEIETAFDRARQQEPRCKFGLAGVCCRRCMMGPCRISFSDKGAKRGVCGATADQIVARNLLTLIVDGAAPHVEHAREVAQTLLEVAEGKAPYEIKGKDKLMKIAQGLGLTLDGKSMNEVAEEVALIALQDFQKQSGVANWLSLRAHDKSVETWGKLNILPRNAHLEIANAINKAAMGCDSDPLNLLLGIMTMALVEGYDGLHLSTDLSDVLFGTPKLVKAQYNMGVIKEDYVNIAVHGHIPMVSEKVVEWSRKLNGEAKTLGAKGINVIGICCSANELLMRQGVSVATNFASQELAIVTGALEAMVVDAQCIMPGLQKVAECYHTELISTLPMIKIEGSSHVEFTPANADKMGEEIVRKALGRYTERDLVKLQIPKGTVDAYAGFSVEQIIELLSKINQEDPLQPFIQALTDGDILGVVAIVGCTNPRLKQDWANTEVAKELLKHNVLIVTTGCSAHSLGKNGLLSPDGIEYCGPQLANVLKTIGVANGLPSLPPAWHMGSCVDNSRVDDLLVALANRVGVGVRDLPVAGSSPEPQSPKVLSIGTFFIAQGVDVHIGLNAPISGSPFVDNALTADKGDFAVTTDELFGGKLIYEEDPIKAAHLLIQRIIKKRKALGLQSPDLEF</sequence>
<feature type="binding site" evidence="10">
    <location>
        <position position="336"/>
    </location>
    <ligand>
        <name>[Ni-4Fe-4S] cluster</name>
        <dbReference type="ChEBI" id="CHEBI:47739"/>
    </ligand>
</feature>
<dbReference type="GO" id="GO:0004601">
    <property type="term" value="F:peroxidase activity"/>
    <property type="evidence" value="ECO:0007669"/>
    <property type="project" value="TreeGrafter"/>
</dbReference>
<comment type="cofactor">
    <cofactor evidence="1">
        <name>[4Fe-4S] cluster</name>
        <dbReference type="ChEBI" id="CHEBI:49883"/>
    </cofactor>
</comment>
<evidence type="ECO:0000256" key="3">
    <source>
        <dbReference type="ARBA" id="ARBA00022596"/>
    </source>
</evidence>
<feature type="binding site" evidence="10">
    <location>
        <position position="479"/>
    </location>
    <ligand>
        <name>[Ni-4Fe-4S] cluster</name>
        <dbReference type="ChEBI" id="CHEBI:47739"/>
    </ligand>
</feature>
<dbReference type="GO" id="GO:0050418">
    <property type="term" value="F:hydroxylamine reductase activity"/>
    <property type="evidence" value="ECO:0007669"/>
    <property type="project" value="TreeGrafter"/>
</dbReference>
<feature type="binding site" evidence="10">
    <location>
        <position position="59"/>
    </location>
    <ligand>
        <name>[4Fe-4S] cluster</name>
        <dbReference type="ChEBI" id="CHEBI:49883"/>
        <label>2</label>
    </ligand>
</feature>
<feature type="binding site" evidence="10">
    <location>
        <position position="527"/>
    </location>
    <ligand>
        <name>[Ni-4Fe-4S] cluster</name>
        <dbReference type="ChEBI" id="CHEBI:47739"/>
    </ligand>
</feature>
<keyword evidence="2 9" id="KW-0004">4Fe-4S</keyword>
<feature type="binding site" evidence="10">
    <location>
        <position position="50"/>
    </location>
    <ligand>
        <name>[4Fe-4S] cluster</name>
        <dbReference type="ChEBI" id="CHEBI:49883"/>
        <label>1</label>
        <note>ligand shared between dimeric partners</note>
    </ligand>
</feature>
<dbReference type="InterPro" id="IPR004137">
    <property type="entry name" value="HCP/CODH"/>
</dbReference>
<dbReference type="RefSeq" id="WP_075364724.1">
    <property type="nucleotide sequence ID" value="NZ_MLBF01000012.1"/>
</dbReference>
<evidence type="ECO:0000313" key="12">
    <source>
        <dbReference type="Proteomes" id="UP000186102"/>
    </source>
</evidence>
<feature type="binding site" evidence="10">
    <location>
        <position position="449"/>
    </location>
    <ligand>
        <name>[Ni-4Fe-4S] cluster</name>
        <dbReference type="ChEBI" id="CHEBI:47739"/>
    </ligand>
</feature>
<dbReference type="InterPro" id="IPR016099">
    <property type="entry name" value="Prismane-like_a/b-sand"/>
</dbReference>
<dbReference type="Gene3D" id="3.40.50.2030">
    <property type="match status" value="2"/>
</dbReference>
<feature type="binding site" evidence="10">
    <location>
        <position position="298"/>
    </location>
    <ligand>
        <name>[Ni-4Fe-4S] cluster</name>
        <dbReference type="ChEBI" id="CHEBI:47739"/>
    </ligand>
</feature>
<keyword evidence="12" id="KW-1185">Reference proteome</keyword>
<reference evidence="11 12" key="1">
    <citation type="submission" date="2016-09" db="EMBL/GenBank/DDBJ databases">
        <title>Complete genome of Desulfosporosinus sp. OL.</title>
        <authorList>
            <person name="Mardanov A."/>
            <person name="Beletsky A."/>
            <person name="Panova A."/>
            <person name="Karnachuk O."/>
            <person name="Ravin N."/>
        </authorList>
    </citation>
    <scope>NUCLEOTIDE SEQUENCE [LARGE SCALE GENOMIC DNA]</scope>
    <source>
        <strain evidence="11 12">OL</strain>
    </source>
</reference>
<dbReference type="GO" id="GO:0043885">
    <property type="term" value="F:anaerobic carbon-monoxide dehydrogenase activity"/>
    <property type="evidence" value="ECO:0007669"/>
    <property type="project" value="UniProtKB-UniRule"/>
</dbReference>
<feature type="binding site" evidence="10">
    <location>
        <position position="42"/>
    </location>
    <ligand>
        <name>[4Fe-4S] cluster</name>
        <dbReference type="ChEBI" id="CHEBI:49883"/>
        <label>1</label>
        <note>ligand shared between dimeric partners</note>
    </ligand>
</feature>
<dbReference type="PIRSF" id="PIRSF005023">
    <property type="entry name" value="CODH"/>
    <property type="match status" value="1"/>
</dbReference>
<evidence type="ECO:0000256" key="5">
    <source>
        <dbReference type="ARBA" id="ARBA00023002"/>
    </source>
</evidence>
<dbReference type="Gene3D" id="1.20.1270.30">
    <property type="match status" value="1"/>
</dbReference>
<accession>A0A1Q8QXC3</accession>
<evidence type="ECO:0000256" key="6">
    <source>
        <dbReference type="ARBA" id="ARBA00023004"/>
    </source>
</evidence>
<gene>
    <name evidence="11" type="ORF">DSOL_2080</name>
</gene>
<keyword evidence="5 9" id="KW-0560">Oxidoreductase</keyword>
<keyword evidence="7 9" id="KW-0411">Iron-sulfur</keyword>
<keyword evidence="4 9" id="KW-0479">Metal-binding</keyword>
<dbReference type="GO" id="GO:0051539">
    <property type="term" value="F:4 iron, 4 sulfur cluster binding"/>
    <property type="evidence" value="ECO:0007669"/>
    <property type="project" value="UniProtKB-UniRule"/>
</dbReference>
<dbReference type="InterPro" id="IPR011254">
    <property type="entry name" value="Prismane-like_sf"/>
</dbReference>
<dbReference type="InterPro" id="IPR010047">
    <property type="entry name" value="CODH"/>
</dbReference>
<dbReference type="Proteomes" id="UP000186102">
    <property type="component" value="Unassembled WGS sequence"/>
</dbReference>
<evidence type="ECO:0000256" key="9">
    <source>
        <dbReference type="PIRNR" id="PIRNR005023"/>
    </source>
</evidence>
<protein>
    <recommendedName>
        <fullName evidence="9">Carbon monoxide dehydrogenase</fullName>
        <ecNumber evidence="9">1.2.7.4</ecNumber>
    </recommendedName>
</protein>
<evidence type="ECO:0000313" key="11">
    <source>
        <dbReference type="EMBL" id="OLN31987.1"/>
    </source>
</evidence>
<dbReference type="GO" id="GO:0016151">
    <property type="term" value="F:nickel cation binding"/>
    <property type="evidence" value="ECO:0007669"/>
    <property type="project" value="InterPro"/>
</dbReference>
<evidence type="ECO:0000256" key="7">
    <source>
        <dbReference type="ARBA" id="ARBA00023014"/>
    </source>
</evidence>
<dbReference type="SUPFAM" id="SSF56821">
    <property type="entry name" value="Prismane protein-like"/>
    <property type="match status" value="1"/>
</dbReference>
<dbReference type="GO" id="GO:0042542">
    <property type="term" value="P:response to hydrogen peroxide"/>
    <property type="evidence" value="ECO:0007669"/>
    <property type="project" value="TreeGrafter"/>
</dbReference>
<feature type="binding site" evidence="10">
    <location>
        <position position="54"/>
    </location>
    <ligand>
        <name>[4Fe-4S] cluster</name>
        <dbReference type="ChEBI" id="CHEBI:49883"/>
        <label>2</label>
    </ligand>
</feature>
<evidence type="ECO:0000256" key="8">
    <source>
        <dbReference type="ARBA" id="ARBA00048733"/>
    </source>
</evidence>
<dbReference type="InterPro" id="IPR016101">
    <property type="entry name" value="CO_DH_a-bundle"/>
</dbReference>
<dbReference type="PANTHER" id="PTHR30109">
    <property type="entry name" value="HYDROXYLAMINE REDUCTASE"/>
    <property type="match status" value="1"/>
</dbReference>
<dbReference type="Pfam" id="PF03063">
    <property type="entry name" value="Prismane"/>
    <property type="match status" value="1"/>
</dbReference>
<dbReference type="EMBL" id="MLBF01000012">
    <property type="protein sequence ID" value="OLN31987.1"/>
    <property type="molecule type" value="Genomic_DNA"/>
</dbReference>
<feature type="binding site" evidence="10">
    <location>
        <position position="264"/>
    </location>
    <ligand>
        <name>[Ni-4Fe-4S] cluster</name>
        <dbReference type="ChEBI" id="CHEBI:47739"/>
    </ligand>
</feature>
<dbReference type="NCBIfam" id="TIGR01702">
    <property type="entry name" value="CO_DH_cata"/>
    <property type="match status" value="1"/>
</dbReference>
<dbReference type="PANTHER" id="PTHR30109:SF4">
    <property type="entry name" value="CARBON MONOXIDE DEHYDROGENASE"/>
    <property type="match status" value="1"/>
</dbReference>
<dbReference type="STRING" id="1888891.DSOL_2080"/>
<feature type="binding site" evidence="10">
    <location>
        <position position="51"/>
    </location>
    <ligand>
        <name>[4Fe-4S] cluster</name>
        <dbReference type="ChEBI" id="CHEBI:49883"/>
        <label>2</label>
    </ligand>
</feature>
<dbReference type="AlphaFoldDB" id="A0A1Q8QXC3"/>
<proteinExistence type="predicted"/>
<dbReference type="EC" id="1.2.7.4" evidence="9"/>
<comment type="caution">
    <text evidence="11">The sequence shown here is derived from an EMBL/GenBank/DDBJ whole genome shotgun (WGS) entry which is preliminary data.</text>
</comment>
<evidence type="ECO:0000256" key="1">
    <source>
        <dbReference type="ARBA" id="ARBA00001966"/>
    </source>
</evidence>
<dbReference type="OrthoDB" id="5478720at2"/>